<dbReference type="OMA" id="CGWHEKR"/>
<dbReference type="EMBL" id="CCYD01001336">
    <property type="protein sequence ID" value="CEG44774.1"/>
    <property type="molecule type" value="Genomic_DNA"/>
</dbReference>
<dbReference type="RefSeq" id="XP_024581143.1">
    <property type="nucleotide sequence ID" value="XM_024730912.1"/>
</dbReference>
<dbReference type="OrthoDB" id="63702at2759"/>
<accession>A0A0P1AW57</accession>
<dbReference type="Proteomes" id="UP000054928">
    <property type="component" value="Unassembled WGS sequence"/>
</dbReference>
<keyword evidence="3" id="KW-1185">Reference proteome</keyword>
<feature type="region of interest" description="Disordered" evidence="1">
    <location>
        <begin position="131"/>
        <end position="150"/>
    </location>
</feature>
<sequence>MLRIDELEEVYSEQLLSNLDTIEMSMMLAESLAKRKQIEMEDRIRSTRLRKPSSADLNLLEQENNVITHINDSLYRSELSDSMPNKAIAESIEPDTSLHELPSSMLEPLLSLKAYKAISLAPGIETKDCGRKPFNLRKEKSKRPPLSDPKARLRNYERRSRYKREHILLNMRKIKAATETQIRDLCINTKCVNPLVAKFVELSKEATLLANHNYELRKAIEKHVFFHLMLQLEYDHREITDNLLAEKLFPMLDSWRPLDETMCHRLMRDSFLEIEAFSNSQDFIANDLELCGWHEKRMLVGTNVNFMFHKHFAKNCSDDLAARSWAMRVEQDQVTRYFGHSLNVKVKVLQRYKNDVVVVRRKMKHMVDGWVHNTIYLLFRTKTSDGHIVCIRDMNPENVEGLHVLTGYNPSQSGFWSKAFVWWKFRKLPKVKGQRIRGFEVEYGGSLSSATSADAAFWMREVLVLALRWENLVVGPLLTLH</sequence>
<reference evidence="3" key="1">
    <citation type="submission" date="2014-09" db="EMBL/GenBank/DDBJ databases">
        <authorList>
            <person name="Sharma Rahul"/>
            <person name="Thines Marco"/>
        </authorList>
    </citation>
    <scope>NUCLEOTIDE SEQUENCE [LARGE SCALE GENOMIC DNA]</scope>
</reference>
<dbReference type="GeneID" id="36396167"/>
<proteinExistence type="predicted"/>
<evidence type="ECO:0000313" key="2">
    <source>
        <dbReference type="EMBL" id="CEG44774.1"/>
    </source>
</evidence>
<protein>
    <submittedName>
        <fullName evidence="2">Uncharacterized protein</fullName>
    </submittedName>
</protein>
<name>A0A0P1AW57_PLAHL</name>
<organism evidence="2 3">
    <name type="scientific">Plasmopara halstedii</name>
    <name type="common">Downy mildew of sunflower</name>
    <dbReference type="NCBI Taxonomy" id="4781"/>
    <lineage>
        <taxon>Eukaryota</taxon>
        <taxon>Sar</taxon>
        <taxon>Stramenopiles</taxon>
        <taxon>Oomycota</taxon>
        <taxon>Peronosporomycetes</taxon>
        <taxon>Peronosporales</taxon>
        <taxon>Peronosporaceae</taxon>
        <taxon>Plasmopara</taxon>
    </lineage>
</organism>
<evidence type="ECO:0000313" key="3">
    <source>
        <dbReference type="Proteomes" id="UP000054928"/>
    </source>
</evidence>
<dbReference type="AlphaFoldDB" id="A0A0P1AW57"/>
<evidence type="ECO:0000256" key="1">
    <source>
        <dbReference type="SAM" id="MobiDB-lite"/>
    </source>
</evidence>